<dbReference type="PANTHER" id="PTHR13748">
    <property type="entry name" value="COBW-RELATED"/>
    <property type="match status" value="1"/>
</dbReference>
<dbReference type="EMBL" id="CP136051">
    <property type="protein sequence ID" value="WOK07068.1"/>
    <property type="molecule type" value="Genomic_DNA"/>
</dbReference>
<organism evidence="2 3">
    <name type="scientific">Imperialibacter roseus</name>
    <dbReference type="NCBI Taxonomy" id="1324217"/>
    <lineage>
        <taxon>Bacteria</taxon>
        <taxon>Pseudomonadati</taxon>
        <taxon>Bacteroidota</taxon>
        <taxon>Cytophagia</taxon>
        <taxon>Cytophagales</taxon>
        <taxon>Flammeovirgaceae</taxon>
        <taxon>Imperialibacter</taxon>
    </lineage>
</organism>
<dbReference type="InterPro" id="IPR051316">
    <property type="entry name" value="Zinc-reg_GTPase_activator"/>
</dbReference>
<dbReference type="Pfam" id="PF02492">
    <property type="entry name" value="cobW"/>
    <property type="match status" value="1"/>
</dbReference>
<reference evidence="2 3" key="1">
    <citation type="journal article" date="2023" name="Microbiol. Resour. Announc.">
        <title>Complete Genome Sequence of Imperialibacter roseus strain P4T.</title>
        <authorList>
            <person name="Tizabi D.R."/>
            <person name="Bachvaroff T."/>
            <person name="Hill R.T."/>
        </authorList>
    </citation>
    <scope>NUCLEOTIDE SEQUENCE [LARGE SCALE GENOMIC DNA]</scope>
    <source>
        <strain evidence="2 3">P4T</strain>
    </source>
</reference>
<protein>
    <submittedName>
        <fullName evidence="2">GTP-binding protein</fullName>
    </submittedName>
</protein>
<dbReference type="PANTHER" id="PTHR13748:SF62">
    <property type="entry name" value="COBW DOMAIN-CONTAINING PROTEIN"/>
    <property type="match status" value="1"/>
</dbReference>
<dbReference type="Gene3D" id="3.40.50.300">
    <property type="entry name" value="P-loop containing nucleotide triphosphate hydrolases"/>
    <property type="match status" value="1"/>
</dbReference>
<dbReference type="Proteomes" id="UP001302349">
    <property type="component" value="Chromosome"/>
</dbReference>
<feature type="domain" description="CobW/HypB/UreG nucleotide-binding" evidence="1">
    <location>
        <begin position="3"/>
        <end position="186"/>
    </location>
</feature>
<dbReference type="InterPro" id="IPR027417">
    <property type="entry name" value="P-loop_NTPase"/>
</dbReference>
<sequence>MKIHLVGGFLGSGKTTAIGNACQHLKQQGLKVGVITNDQGQYLVDSEFLDAEGISSAQVTGGCFCCNYDQLDKQIQRMTDSISPDVIFAESVGSCTDLVATVLKPLLKFRGQEMEGMTLSCFVDARMLMMHSTNKRLPFSADTTYIWEKQIEEASLIVVNKIDMVNTSDLPAFKQALTAKYPDKKFLFQNSLDEDSVRDWLSELSIYEANELISLDLDYAKYGRGEAELAWLDEQITIKTFDGTAIKVAIDFIEGLTSGFKREQLPIGHLKLMITSNGTQRKISFTTVSSGAAETNELKSFFGDSNEVQITVNARVQTAPEVLRGLLEVELGLLRTTDTVISEENIAFFQPGFPTPTHRITS</sequence>
<keyword evidence="3" id="KW-1185">Reference proteome</keyword>
<accession>A0ABZ0IPU3</accession>
<name>A0ABZ0IPU3_9BACT</name>
<dbReference type="RefSeq" id="WP_317489757.1">
    <property type="nucleotide sequence ID" value="NZ_CP136051.1"/>
</dbReference>
<gene>
    <name evidence="2" type="ORF">RT717_00345</name>
</gene>
<evidence type="ECO:0000259" key="1">
    <source>
        <dbReference type="Pfam" id="PF02492"/>
    </source>
</evidence>
<dbReference type="SUPFAM" id="SSF52540">
    <property type="entry name" value="P-loop containing nucleoside triphosphate hydrolases"/>
    <property type="match status" value="1"/>
</dbReference>
<dbReference type="InterPro" id="IPR003495">
    <property type="entry name" value="CobW/HypB/UreG_nucleotide-bd"/>
</dbReference>
<evidence type="ECO:0000313" key="2">
    <source>
        <dbReference type="EMBL" id="WOK07068.1"/>
    </source>
</evidence>
<proteinExistence type="predicted"/>
<evidence type="ECO:0000313" key="3">
    <source>
        <dbReference type="Proteomes" id="UP001302349"/>
    </source>
</evidence>